<dbReference type="PANTHER" id="PTHR43808:SF8">
    <property type="entry name" value="PEPTIDASE M20 DIMERISATION DOMAIN-CONTAINING PROTEIN"/>
    <property type="match status" value="1"/>
</dbReference>
<dbReference type="GO" id="GO:0016787">
    <property type="term" value="F:hydrolase activity"/>
    <property type="evidence" value="ECO:0007669"/>
    <property type="project" value="UniProtKB-KW"/>
</dbReference>
<dbReference type="PROSITE" id="PS00758">
    <property type="entry name" value="ARGE_DAPE_CPG2_1"/>
    <property type="match status" value="1"/>
</dbReference>
<gene>
    <name evidence="7" type="ORF">CUESP1_0810</name>
</gene>
<dbReference type="PANTHER" id="PTHR43808">
    <property type="entry name" value="ACETYLORNITHINE DEACETYLASE"/>
    <property type="match status" value="1"/>
</dbReference>
<dbReference type="InterPro" id="IPR011650">
    <property type="entry name" value="Peptidase_M20_dimer"/>
</dbReference>
<organism evidence="7 8">
    <name type="scientific">[Clostridium] ultunense Esp</name>
    <dbReference type="NCBI Taxonomy" id="1288971"/>
    <lineage>
        <taxon>Bacteria</taxon>
        <taxon>Bacillati</taxon>
        <taxon>Bacillota</taxon>
        <taxon>Tissierellia</taxon>
        <taxon>Tissierellales</taxon>
        <taxon>Tepidimicrobiaceae</taxon>
        <taxon>Schnuerera</taxon>
    </lineage>
</organism>
<evidence type="ECO:0000313" key="7">
    <source>
        <dbReference type="EMBL" id="SHD76190.1"/>
    </source>
</evidence>
<evidence type="ECO:0000256" key="1">
    <source>
        <dbReference type="ARBA" id="ARBA00001947"/>
    </source>
</evidence>
<keyword evidence="8" id="KW-1185">Reference proteome</keyword>
<evidence type="ECO:0000256" key="3">
    <source>
        <dbReference type="ARBA" id="ARBA00022723"/>
    </source>
</evidence>
<protein>
    <submittedName>
        <fullName evidence="7">Peptidase M20</fullName>
    </submittedName>
</protein>
<accession>A0A1M4PL65</accession>
<dbReference type="InterPro" id="IPR001261">
    <property type="entry name" value="ArgE/DapE_CS"/>
</dbReference>
<proteinExistence type="inferred from homology"/>
<dbReference type="GO" id="GO:0046872">
    <property type="term" value="F:metal ion binding"/>
    <property type="evidence" value="ECO:0007669"/>
    <property type="project" value="UniProtKB-KW"/>
</dbReference>
<dbReference type="InterPro" id="IPR002933">
    <property type="entry name" value="Peptidase_M20"/>
</dbReference>
<evidence type="ECO:0000256" key="5">
    <source>
        <dbReference type="ARBA" id="ARBA00022833"/>
    </source>
</evidence>
<evidence type="ECO:0000256" key="2">
    <source>
        <dbReference type="ARBA" id="ARBA00006247"/>
    </source>
</evidence>
<evidence type="ECO:0000256" key="4">
    <source>
        <dbReference type="ARBA" id="ARBA00022801"/>
    </source>
</evidence>
<comment type="cofactor">
    <cofactor evidence="1">
        <name>Zn(2+)</name>
        <dbReference type="ChEBI" id="CHEBI:29105"/>
    </cofactor>
</comment>
<keyword evidence="4" id="KW-0378">Hydrolase</keyword>
<dbReference type="Pfam" id="PF07687">
    <property type="entry name" value="M20_dimer"/>
    <property type="match status" value="1"/>
</dbReference>
<dbReference type="SUPFAM" id="SSF55031">
    <property type="entry name" value="Bacterial exopeptidase dimerisation domain"/>
    <property type="match status" value="1"/>
</dbReference>
<comment type="similarity">
    <text evidence="2">Belongs to the peptidase M20A family.</text>
</comment>
<feature type="domain" description="Peptidase M20 dimerisation" evidence="6">
    <location>
        <begin position="187"/>
        <end position="289"/>
    </location>
</feature>
<dbReference type="OrthoDB" id="9792335at2"/>
<name>A0A1M4PL65_9FIRM</name>
<dbReference type="SUPFAM" id="SSF53187">
    <property type="entry name" value="Zn-dependent exopeptidases"/>
    <property type="match status" value="1"/>
</dbReference>
<dbReference type="InterPro" id="IPR036264">
    <property type="entry name" value="Bact_exopeptidase_dim_dom"/>
</dbReference>
<dbReference type="Gene3D" id="3.40.630.10">
    <property type="entry name" value="Zn peptidases"/>
    <property type="match status" value="2"/>
</dbReference>
<dbReference type="RefSeq" id="WP_025640536.1">
    <property type="nucleotide sequence ID" value="NZ_LT669839.1"/>
</dbReference>
<dbReference type="InterPro" id="IPR050072">
    <property type="entry name" value="Peptidase_M20A"/>
</dbReference>
<dbReference type="Proteomes" id="UP000245423">
    <property type="component" value="Chromosome 1"/>
</dbReference>
<keyword evidence="3" id="KW-0479">Metal-binding</keyword>
<dbReference type="Gene3D" id="3.30.70.360">
    <property type="match status" value="1"/>
</dbReference>
<keyword evidence="5" id="KW-0862">Zinc</keyword>
<dbReference type="EMBL" id="LT669839">
    <property type="protein sequence ID" value="SHD76190.1"/>
    <property type="molecule type" value="Genomic_DNA"/>
</dbReference>
<sequence length="396" mass="43867">MENFREKIIKLTSELIGIYSPYFKEEEIMEYAYNWLKDNNIPVDYHRYSEDKITKFQGVNVVGNIKGKEEGLKILLNGHLDTVTLSQGWTKDPFKATIEGDRLYGLGALDMKGGSAAIMVALEAFLRNVKDFKGEIVYTLVSDEEGPYGLGTDAIILDGITEDIDFSIVTEPSSGFTDIEFPCLCLGARGGYNYSVKLNGKASHAASPELGIDAILDGAKLICQLNELELREDPQLGKGSLVVIETSGGGAACSVAEKSSFTVFRHVVRGEDKDYLIKEVDEAAKRANIKSEYKIEFREAPHEGIDGFRPYTVDEDNQFTKLLQETIKEVTGTYGTIAYFSSMGDFNYLGTRTGAPTFIFGAYGQNHHSPDEWVSIDSLVKTAQVIYCLLVKLLKI</sequence>
<dbReference type="Pfam" id="PF01546">
    <property type="entry name" value="Peptidase_M20"/>
    <property type="match status" value="1"/>
</dbReference>
<dbReference type="AlphaFoldDB" id="A0A1M4PL65"/>
<reference evidence="7 8" key="1">
    <citation type="submission" date="2016-11" db="EMBL/GenBank/DDBJ databases">
        <authorList>
            <person name="Manzoor S."/>
        </authorList>
    </citation>
    <scope>NUCLEOTIDE SEQUENCE [LARGE SCALE GENOMIC DNA]</scope>
    <source>
        <strain evidence="7">Clostridium ultunense strain Esp</strain>
    </source>
</reference>
<evidence type="ECO:0000259" key="6">
    <source>
        <dbReference type="Pfam" id="PF07687"/>
    </source>
</evidence>
<evidence type="ECO:0000313" key="8">
    <source>
        <dbReference type="Proteomes" id="UP000245423"/>
    </source>
</evidence>